<reference evidence="1 2" key="1">
    <citation type="journal article" date="2017" name="BMC Genomics">
        <title>Genomic analysis of methanogenic archaea reveals a shift towards energy conservation.</title>
        <authorList>
            <person name="Gilmore S.P."/>
            <person name="Henske J.K."/>
            <person name="Sexton J.A."/>
            <person name="Solomon K.V."/>
            <person name="Seppala S."/>
            <person name="Yoo J.I."/>
            <person name="Huyett L.M."/>
            <person name="Pressman A."/>
            <person name="Cogan J.Z."/>
            <person name="Kivenson V."/>
            <person name="Peng X."/>
            <person name="Tan Y."/>
            <person name="Valentine D.L."/>
            <person name="O'Malley M.A."/>
        </authorList>
    </citation>
    <scope>NUCLEOTIDE SEQUENCE [LARGE SCALE GENOMIC DNA]</scope>
    <source>
        <strain evidence="1 2">XII</strain>
    </source>
</reference>
<evidence type="ECO:0000313" key="2">
    <source>
        <dbReference type="Proteomes" id="UP000243820"/>
    </source>
</evidence>
<protein>
    <submittedName>
        <fullName evidence="1">Uncharacterized protein</fullName>
    </submittedName>
</protein>
<name>A0AAX0QC07_9EURY</name>
<evidence type="ECO:0000313" key="1">
    <source>
        <dbReference type="EMBL" id="PAV10178.1"/>
    </source>
</evidence>
<accession>A0AAX0QC07</accession>
<dbReference type="Proteomes" id="UP000243820">
    <property type="component" value="Unassembled WGS sequence"/>
</dbReference>
<dbReference type="EMBL" id="LMVO01000001">
    <property type="protein sequence ID" value="PAV10178.1"/>
    <property type="molecule type" value="Genomic_DNA"/>
</dbReference>
<organism evidence="1 2">
    <name type="scientific">Methanocorpusculum parvum</name>
    <dbReference type="NCBI Taxonomy" id="2193"/>
    <lineage>
        <taxon>Archaea</taxon>
        <taxon>Methanobacteriati</taxon>
        <taxon>Methanobacteriota</taxon>
        <taxon>Stenosarchaea group</taxon>
        <taxon>Methanomicrobia</taxon>
        <taxon>Methanomicrobiales</taxon>
        <taxon>Methanocorpusculaceae</taxon>
        <taxon>Methanocorpusculum</taxon>
    </lineage>
</organism>
<dbReference type="AlphaFoldDB" id="A0AAX0QC07"/>
<sequence>MLDTIAVGEKEREQGVVFLYEVPILDEIKNLKNPIPLKIVIDENNSLILVNNGYSILVVCNNLVEGLQEAALQFADDFMDCTDNSLPTTQDARELGEKLRGSVWL</sequence>
<proteinExistence type="predicted"/>
<keyword evidence="2" id="KW-1185">Reference proteome</keyword>
<gene>
    <name evidence="1" type="ORF">ASJ83_06915</name>
</gene>
<comment type="caution">
    <text evidence="1">The sequence shown here is derived from an EMBL/GenBank/DDBJ whole genome shotgun (WGS) entry which is preliminary data.</text>
</comment>